<organism evidence="2 3">
    <name type="scientific">Microbaculum marinisediminis</name>
    <dbReference type="NCBI Taxonomy" id="2931392"/>
    <lineage>
        <taxon>Bacteria</taxon>
        <taxon>Pseudomonadati</taxon>
        <taxon>Pseudomonadota</taxon>
        <taxon>Alphaproteobacteria</taxon>
        <taxon>Hyphomicrobiales</taxon>
        <taxon>Tepidamorphaceae</taxon>
        <taxon>Microbaculum</taxon>
    </lineage>
</organism>
<dbReference type="Proteomes" id="UP001320898">
    <property type="component" value="Unassembled WGS sequence"/>
</dbReference>
<accession>A0AAW5QQT3</accession>
<dbReference type="RefSeq" id="WP_261614003.1">
    <property type="nucleotide sequence ID" value="NZ_JALIDZ010000001.1"/>
</dbReference>
<protein>
    <submittedName>
        <fullName evidence="2">Uncharacterized protein</fullName>
    </submittedName>
</protein>
<dbReference type="EMBL" id="JALIDZ010000001">
    <property type="protein sequence ID" value="MCT8970436.1"/>
    <property type="molecule type" value="Genomic_DNA"/>
</dbReference>
<keyword evidence="1" id="KW-1133">Transmembrane helix</keyword>
<sequence>MWTDRLFAALALIALIAFLGILVVYVMRIDLAVVVGVVIILAAYDFYRELTA</sequence>
<feature type="transmembrane region" description="Helical" evidence="1">
    <location>
        <begin position="31"/>
        <end position="47"/>
    </location>
</feature>
<comment type="caution">
    <text evidence="2">The sequence shown here is derived from an EMBL/GenBank/DDBJ whole genome shotgun (WGS) entry which is preliminary data.</text>
</comment>
<keyword evidence="3" id="KW-1185">Reference proteome</keyword>
<keyword evidence="1" id="KW-0812">Transmembrane</keyword>
<proteinExistence type="predicted"/>
<evidence type="ECO:0000313" key="3">
    <source>
        <dbReference type="Proteomes" id="UP001320898"/>
    </source>
</evidence>
<reference evidence="2 3" key="1">
    <citation type="submission" date="2022-04" db="EMBL/GenBank/DDBJ databases">
        <authorList>
            <person name="Ye Y.-Q."/>
            <person name="Du Z.-J."/>
        </authorList>
    </citation>
    <scope>NUCLEOTIDE SEQUENCE [LARGE SCALE GENOMIC DNA]</scope>
    <source>
        <strain evidence="2 3">A6E488</strain>
    </source>
</reference>
<keyword evidence="1" id="KW-0472">Membrane</keyword>
<evidence type="ECO:0000256" key="1">
    <source>
        <dbReference type="SAM" id="Phobius"/>
    </source>
</evidence>
<feature type="transmembrane region" description="Helical" evidence="1">
    <location>
        <begin position="6"/>
        <end position="26"/>
    </location>
</feature>
<name>A0AAW5QQT3_9HYPH</name>
<dbReference type="AlphaFoldDB" id="A0AAW5QQT3"/>
<gene>
    <name evidence="2" type="ORF">MUB46_01045</name>
</gene>
<evidence type="ECO:0000313" key="2">
    <source>
        <dbReference type="EMBL" id="MCT8970436.1"/>
    </source>
</evidence>